<reference evidence="4 5" key="1">
    <citation type="journal article" date="2021" name="Sci. Rep.">
        <title>Genome sequencing of the multicellular alga Astrephomene provides insights into convergent evolution of germ-soma differentiation.</title>
        <authorList>
            <person name="Yamashita S."/>
            <person name="Yamamoto K."/>
            <person name="Matsuzaki R."/>
            <person name="Suzuki S."/>
            <person name="Yamaguchi H."/>
            <person name="Hirooka S."/>
            <person name="Minakuchi Y."/>
            <person name="Miyagishima S."/>
            <person name="Kawachi M."/>
            <person name="Toyoda A."/>
            <person name="Nozaki H."/>
        </authorList>
    </citation>
    <scope>NUCLEOTIDE SEQUENCE [LARGE SCALE GENOMIC DNA]</scope>
    <source>
        <strain evidence="4 5">NIES-4017</strain>
    </source>
</reference>
<accession>A0AAD3DDU2</accession>
<keyword evidence="5" id="KW-1185">Reference proteome</keyword>
<dbReference type="GO" id="GO:0005783">
    <property type="term" value="C:endoplasmic reticulum"/>
    <property type="evidence" value="ECO:0007669"/>
    <property type="project" value="TreeGrafter"/>
</dbReference>
<organism evidence="4 5">
    <name type="scientific">Astrephomene gubernaculifera</name>
    <dbReference type="NCBI Taxonomy" id="47775"/>
    <lineage>
        <taxon>Eukaryota</taxon>
        <taxon>Viridiplantae</taxon>
        <taxon>Chlorophyta</taxon>
        <taxon>core chlorophytes</taxon>
        <taxon>Chlorophyceae</taxon>
        <taxon>CS clade</taxon>
        <taxon>Chlamydomonadales</taxon>
        <taxon>Astrephomenaceae</taxon>
        <taxon>Astrephomene</taxon>
    </lineage>
</organism>
<dbReference type="PRINTS" id="PR00080">
    <property type="entry name" value="SDRFAMILY"/>
</dbReference>
<evidence type="ECO:0000313" key="4">
    <source>
        <dbReference type="EMBL" id="GFR40001.1"/>
    </source>
</evidence>
<evidence type="ECO:0000313" key="5">
    <source>
        <dbReference type="Proteomes" id="UP001054857"/>
    </source>
</evidence>
<dbReference type="PROSITE" id="PS00061">
    <property type="entry name" value="ADH_SHORT"/>
    <property type="match status" value="1"/>
</dbReference>
<evidence type="ECO:0000256" key="1">
    <source>
        <dbReference type="ARBA" id="ARBA00006484"/>
    </source>
</evidence>
<dbReference type="PANTHER" id="PTHR44169">
    <property type="entry name" value="NADPH-DEPENDENT 1-ACYLDIHYDROXYACETONE PHOSPHATE REDUCTASE"/>
    <property type="match status" value="1"/>
</dbReference>
<dbReference type="InterPro" id="IPR002347">
    <property type="entry name" value="SDR_fam"/>
</dbReference>
<feature type="non-terminal residue" evidence="4">
    <location>
        <position position="199"/>
    </location>
</feature>
<gene>
    <name evidence="4" type="ORF">Agub_g535</name>
</gene>
<comment type="similarity">
    <text evidence="1 3">Belongs to the short-chain dehydrogenases/reductases (SDR) family.</text>
</comment>
<evidence type="ECO:0000256" key="3">
    <source>
        <dbReference type="RuleBase" id="RU000363"/>
    </source>
</evidence>
<dbReference type="Pfam" id="PF00106">
    <property type="entry name" value="adh_short"/>
    <property type="match status" value="1"/>
</dbReference>
<sequence length="199" mass="22471">DKAREVFEANYWGTLRVVQAVVPHMAARRAGTICNVGSVVGYVSTPWGAIYSSSKAAVHSMTDALRLEVAPYGIRVMLLAPGAVKSNIGDNNLKRYDEHFTLYGPFAAAIRERATLSQRQQAMDTQVFARGVVRQLLRPHPPRHFLLGGLVRQTRLAMWLPLWLRDWLLARLFRLNRRLPPEEQEKLQQAEAEGSKKAQ</sequence>
<dbReference type="EMBL" id="BMAR01000001">
    <property type="protein sequence ID" value="GFR40001.1"/>
    <property type="molecule type" value="Genomic_DNA"/>
</dbReference>
<dbReference type="GO" id="GO:0016491">
    <property type="term" value="F:oxidoreductase activity"/>
    <property type="evidence" value="ECO:0007669"/>
    <property type="project" value="UniProtKB-KW"/>
</dbReference>
<dbReference type="InterPro" id="IPR020904">
    <property type="entry name" value="Sc_DH/Rdtase_CS"/>
</dbReference>
<protein>
    <submittedName>
        <fullName evidence="4">Uncharacterized protein</fullName>
    </submittedName>
</protein>
<dbReference type="Proteomes" id="UP001054857">
    <property type="component" value="Unassembled WGS sequence"/>
</dbReference>
<name>A0AAD3DDU2_9CHLO</name>
<proteinExistence type="inferred from homology"/>
<keyword evidence="2" id="KW-0560">Oxidoreductase</keyword>
<dbReference type="AlphaFoldDB" id="A0AAD3DDU2"/>
<dbReference type="InterPro" id="IPR036291">
    <property type="entry name" value="NAD(P)-bd_dom_sf"/>
</dbReference>
<dbReference type="PRINTS" id="PR00081">
    <property type="entry name" value="GDHRDH"/>
</dbReference>
<dbReference type="SUPFAM" id="SSF51735">
    <property type="entry name" value="NAD(P)-binding Rossmann-fold domains"/>
    <property type="match status" value="1"/>
</dbReference>
<dbReference type="Gene3D" id="3.40.50.720">
    <property type="entry name" value="NAD(P)-binding Rossmann-like Domain"/>
    <property type="match status" value="1"/>
</dbReference>
<dbReference type="PANTHER" id="PTHR44169:SF6">
    <property type="entry name" value="NADPH-DEPENDENT 1-ACYLDIHYDROXYACETONE PHOSPHATE REDUCTASE"/>
    <property type="match status" value="1"/>
</dbReference>
<comment type="caution">
    <text evidence="4">The sequence shown here is derived from an EMBL/GenBank/DDBJ whole genome shotgun (WGS) entry which is preliminary data.</text>
</comment>
<evidence type="ECO:0000256" key="2">
    <source>
        <dbReference type="ARBA" id="ARBA00023002"/>
    </source>
</evidence>